<dbReference type="Pfam" id="PF13439">
    <property type="entry name" value="Glyco_transf_4"/>
    <property type="match status" value="1"/>
</dbReference>
<dbReference type="Pfam" id="PF00534">
    <property type="entry name" value="Glycos_transf_1"/>
    <property type="match status" value="1"/>
</dbReference>
<dbReference type="InterPro" id="IPR028098">
    <property type="entry name" value="Glyco_trans_4-like_N"/>
</dbReference>
<comment type="caution">
    <text evidence="5">The sequence shown here is derived from an EMBL/GenBank/DDBJ whole genome shotgun (WGS) entry which is preliminary data.</text>
</comment>
<dbReference type="RefSeq" id="WP_259530406.1">
    <property type="nucleotide sequence ID" value="NZ_JANLCK010000010.1"/>
</dbReference>
<keyword evidence="6" id="KW-1185">Reference proteome</keyword>
<name>A0AA42BUD3_9MICO</name>
<gene>
    <name evidence="5" type="ORF">N1028_16085</name>
</gene>
<evidence type="ECO:0000256" key="2">
    <source>
        <dbReference type="ARBA" id="ARBA00022679"/>
    </source>
</evidence>
<sequence>MKLVFDCRYTRIGRHDGISRYTAGVVGALKALIDAGDPAVDGLELTMLISDERQLTMLPDLPWSKASGPTSVLEPVVSLQVNRLAPDLVISPMQTMGTFRRGYRLALTVHDLIYYSNPTPPRDLPGFVRVLWRLYHKAWWPQRMLLNRADAIVTVSETTRALISRHRLTTKPVLVARNAADLPPASVAEAAAGAAGERSASKALIYMGSFMPYKNVETLVRAVGDLPGYTLHLVSRVSKADRERLEAIDPDARLVFHDGASDEEYSELLQNATALVTASLDEGFGIPLVESMGHGTPVVVSEISVFHEIGGEAALYAPARDAAAFAARIRSLEEPDEWARRSRASRAQAETFSWEASARALAALASGSPDRSRRH</sequence>
<dbReference type="Gene3D" id="3.40.50.2000">
    <property type="entry name" value="Glycogen Phosphorylase B"/>
    <property type="match status" value="2"/>
</dbReference>
<evidence type="ECO:0000256" key="1">
    <source>
        <dbReference type="ARBA" id="ARBA00022676"/>
    </source>
</evidence>
<dbReference type="CDD" id="cd03809">
    <property type="entry name" value="GT4_MtfB-like"/>
    <property type="match status" value="1"/>
</dbReference>
<dbReference type="Proteomes" id="UP001165587">
    <property type="component" value="Unassembled WGS sequence"/>
</dbReference>
<organism evidence="5 6">
    <name type="scientific">Herbiconiux oxytropis</name>
    <dbReference type="NCBI Taxonomy" id="2970915"/>
    <lineage>
        <taxon>Bacteria</taxon>
        <taxon>Bacillati</taxon>
        <taxon>Actinomycetota</taxon>
        <taxon>Actinomycetes</taxon>
        <taxon>Micrococcales</taxon>
        <taxon>Microbacteriaceae</taxon>
        <taxon>Herbiconiux</taxon>
    </lineage>
</organism>
<dbReference type="GO" id="GO:0016757">
    <property type="term" value="F:glycosyltransferase activity"/>
    <property type="evidence" value="ECO:0007669"/>
    <property type="project" value="UniProtKB-KW"/>
</dbReference>
<dbReference type="EMBL" id="JANLCK010000010">
    <property type="protein sequence ID" value="MCS5727415.1"/>
    <property type="molecule type" value="Genomic_DNA"/>
</dbReference>
<dbReference type="InterPro" id="IPR001296">
    <property type="entry name" value="Glyco_trans_1"/>
</dbReference>
<evidence type="ECO:0000313" key="5">
    <source>
        <dbReference type="EMBL" id="MCS5727415.1"/>
    </source>
</evidence>
<evidence type="ECO:0000259" key="4">
    <source>
        <dbReference type="Pfam" id="PF13439"/>
    </source>
</evidence>
<dbReference type="PANTHER" id="PTHR46401:SF2">
    <property type="entry name" value="GLYCOSYLTRANSFERASE WBBK-RELATED"/>
    <property type="match status" value="1"/>
</dbReference>
<proteinExistence type="predicted"/>
<dbReference type="AlphaFoldDB" id="A0AA42BUD3"/>
<dbReference type="GO" id="GO:0009103">
    <property type="term" value="P:lipopolysaccharide biosynthetic process"/>
    <property type="evidence" value="ECO:0007669"/>
    <property type="project" value="TreeGrafter"/>
</dbReference>
<feature type="domain" description="Glycosyl transferase family 1" evidence="3">
    <location>
        <begin position="198"/>
        <end position="339"/>
    </location>
</feature>
<feature type="domain" description="Glycosyltransferase subfamily 4-like N-terminal" evidence="4">
    <location>
        <begin position="82"/>
        <end position="181"/>
    </location>
</feature>
<keyword evidence="1" id="KW-0328">Glycosyltransferase</keyword>
<evidence type="ECO:0000313" key="6">
    <source>
        <dbReference type="Proteomes" id="UP001165587"/>
    </source>
</evidence>
<evidence type="ECO:0000259" key="3">
    <source>
        <dbReference type="Pfam" id="PF00534"/>
    </source>
</evidence>
<dbReference type="PANTHER" id="PTHR46401">
    <property type="entry name" value="GLYCOSYLTRANSFERASE WBBK-RELATED"/>
    <property type="match status" value="1"/>
</dbReference>
<protein>
    <submittedName>
        <fullName evidence="5">Glycosyltransferase family 4 protein</fullName>
    </submittedName>
</protein>
<keyword evidence="2" id="KW-0808">Transferase</keyword>
<accession>A0AA42BUD3</accession>
<reference evidence="5" key="1">
    <citation type="submission" date="2022-08" db="EMBL/GenBank/DDBJ databases">
        <authorList>
            <person name="Deng Y."/>
            <person name="Han X.-F."/>
            <person name="Zhang Y.-Q."/>
        </authorList>
    </citation>
    <scope>NUCLEOTIDE SEQUENCE</scope>
    <source>
        <strain evidence="5">CPCC 203407</strain>
    </source>
</reference>
<dbReference type="SUPFAM" id="SSF53756">
    <property type="entry name" value="UDP-Glycosyltransferase/glycogen phosphorylase"/>
    <property type="match status" value="1"/>
</dbReference>